<dbReference type="AlphaFoldDB" id="A0A5P9P2K5"/>
<feature type="domain" description="DUF7344" evidence="1">
    <location>
        <begin position="13"/>
        <end position="91"/>
    </location>
</feature>
<proteinExistence type="predicted"/>
<dbReference type="Gene3D" id="1.10.10.10">
    <property type="entry name" value="Winged helix-like DNA-binding domain superfamily/Winged helix DNA-binding domain"/>
    <property type="match status" value="1"/>
</dbReference>
<dbReference type="OrthoDB" id="247722at2157"/>
<keyword evidence="3" id="KW-1185">Reference proteome</keyword>
<organism evidence="2 3">
    <name type="scientific">Natronorubrum aibiense</name>
    <dbReference type="NCBI Taxonomy" id="348826"/>
    <lineage>
        <taxon>Archaea</taxon>
        <taxon>Methanobacteriati</taxon>
        <taxon>Methanobacteriota</taxon>
        <taxon>Stenosarchaea group</taxon>
        <taxon>Halobacteria</taxon>
        <taxon>Halobacteriales</taxon>
        <taxon>Natrialbaceae</taxon>
        <taxon>Natronorubrum</taxon>
    </lineage>
</organism>
<protein>
    <recommendedName>
        <fullName evidence="1">DUF7344 domain-containing protein</fullName>
    </recommendedName>
</protein>
<reference evidence="2 3" key="1">
    <citation type="journal article" date="2007" name="Int. J. Syst. Evol. Microbiol.">
        <title>Natronorubrum sulfidifaciens sp. nov., an extremely haloalkaliphilic archaeon isolated from Aiding salt lake in Xin-Jiang, China.</title>
        <authorList>
            <person name="Cui H.L."/>
            <person name="Tohty D."/>
            <person name="Liu H.C."/>
            <person name="Liu S.J."/>
            <person name="Oren A."/>
            <person name="Zhou P.J."/>
        </authorList>
    </citation>
    <scope>NUCLEOTIDE SEQUENCE [LARGE SCALE GENOMIC DNA]</scope>
    <source>
        <strain evidence="2 3">7-3</strain>
    </source>
</reference>
<dbReference type="InterPro" id="IPR036388">
    <property type="entry name" value="WH-like_DNA-bd_sf"/>
</dbReference>
<evidence type="ECO:0000313" key="3">
    <source>
        <dbReference type="Proteomes" id="UP000326170"/>
    </source>
</evidence>
<dbReference type="KEGG" id="nas:GCU68_06830"/>
<accession>A0A5P9P2K5</accession>
<name>A0A5P9P2K5_9EURY</name>
<evidence type="ECO:0000259" key="1">
    <source>
        <dbReference type="Pfam" id="PF24035"/>
    </source>
</evidence>
<dbReference type="Proteomes" id="UP000326170">
    <property type="component" value="Chromosome"/>
</dbReference>
<dbReference type="EMBL" id="CP045488">
    <property type="protein sequence ID" value="QFU82266.1"/>
    <property type="molecule type" value="Genomic_DNA"/>
</dbReference>
<evidence type="ECO:0000313" key="2">
    <source>
        <dbReference type="EMBL" id="QFU82266.1"/>
    </source>
</evidence>
<gene>
    <name evidence="2" type="ORF">GCU68_06830</name>
</gene>
<dbReference type="InterPro" id="IPR055768">
    <property type="entry name" value="DUF7344"/>
</dbReference>
<dbReference type="GeneID" id="42300748"/>
<dbReference type="RefSeq" id="WP_152940127.1">
    <property type="nucleotide sequence ID" value="NZ_CP045488.1"/>
</dbReference>
<dbReference type="Pfam" id="PF24035">
    <property type="entry name" value="DUF7344"/>
    <property type="match status" value="1"/>
</dbReference>
<sequence>MSENPIAFDTVLDVCGDEHRRIILAVLAEEQRSLTVNDLRSTILNYNHHTPVTEASEEVLTEIQSSLSHTHIPKLESAGVIEYDSERQLVEPTEQFDQLQPHLSAILGTDPNLDEPIEL</sequence>